<dbReference type="RefSeq" id="WP_386417210.1">
    <property type="nucleotide sequence ID" value="NZ_JBHSZO010000035.1"/>
</dbReference>
<dbReference type="EMBL" id="JBHSZO010000035">
    <property type="protein sequence ID" value="MFC7220500.1"/>
    <property type="molecule type" value="Genomic_DNA"/>
</dbReference>
<feature type="region of interest" description="Disordered" evidence="1">
    <location>
        <begin position="141"/>
        <end position="169"/>
    </location>
</feature>
<feature type="region of interest" description="Disordered" evidence="1">
    <location>
        <begin position="1"/>
        <end position="30"/>
    </location>
</feature>
<evidence type="ECO:0000313" key="3">
    <source>
        <dbReference type="EMBL" id="MFC7220500.1"/>
    </source>
</evidence>
<evidence type="ECO:0000256" key="2">
    <source>
        <dbReference type="SAM" id="Phobius"/>
    </source>
</evidence>
<gene>
    <name evidence="3" type="ORF">ACFQLX_20390</name>
</gene>
<sequence>MADDVGGRPFFPDGDEPDSQHRTPDHGHAKDDFAAVVLDEDFVRAAVVHEPTAVERMVAAAEARAAADRALAEGRAQADAEARGDVDDPDGGFGPYGPYGGPLGPYRAVHWQRPVALLLAVVMGVGIVALVFTAVYRSGSADRDEAPAPGGSSSTSAESGAPDRSLPAP</sequence>
<feature type="compositionally biased region" description="Basic and acidic residues" evidence="1">
    <location>
        <begin position="18"/>
        <end position="30"/>
    </location>
</feature>
<keyword evidence="4" id="KW-1185">Reference proteome</keyword>
<feature type="compositionally biased region" description="Basic and acidic residues" evidence="1">
    <location>
        <begin position="68"/>
        <end position="86"/>
    </location>
</feature>
<comment type="caution">
    <text evidence="3">The sequence shown here is derived from an EMBL/GenBank/DDBJ whole genome shotgun (WGS) entry which is preliminary data.</text>
</comment>
<keyword evidence="2" id="KW-1133">Transmembrane helix</keyword>
<reference evidence="4" key="1">
    <citation type="journal article" date="2019" name="Int. J. Syst. Evol. Microbiol.">
        <title>The Global Catalogue of Microorganisms (GCM) 10K type strain sequencing project: providing services to taxonomists for standard genome sequencing and annotation.</title>
        <authorList>
            <consortium name="The Broad Institute Genomics Platform"/>
            <consortium name="The Broad Institute Genome Sequencing Center for Infectious Disease"/>
            <person name="Wu L."/>
            <person name="Ma J."/>
        </authorList>
    </citation>
    <scope>NUCLEOTIDE SEQUENCE [LARGE SCALE GENOMIC DNA]</scope>
    <source>
        <strain evidence="4">CGMCC 1.13681</strain>
    </source>
</reference>
<protein>
    <submittedName>
        <fullName evidence="3">Uncharacterized protein</fullName>
    </submittedName>
</protein>
<feature type="compositionally biased region" description="Low complexity" evidence="1">
    <location>
        <begin position="147"/>
        <end position="162"/>
    </location>
</feature>
<keyword evidence="2" id="KW-0472">Membrane</keyword>
<dbReference type="Proteomes" id="UP001596413">
    <property type="component" value="Unassembled WGS sequence"/>
</dbReference>
<proteinExistence type="predicted"/>
<feature type="region of interest" description="Disordered" evidence="1">
    <location>
        <begin position="68"/>
        <end position="96"/>
    </location>
</feature>
<feature type="transmembrane region" description="Helical" evidence="2">
    <location>
        <begin position="115"/>
        <end position="136"/>
    </location>
</feature>
<organism evidence="3 4">
    <name type="scientific">Streptomyces polyrhachis</name>
    <dbReference type="NCBI Taxonomy" id="1282885"/>
    <lineage>
        <taxon>Bacteria</taxon>
        <taxon>Bacillati</taxon>
        <taxon>Actinomycetota</taxon>
        <taxon>Actinomycetes</taxon>
        <taxon>Kitasatosporales</taxon>
        <taxon>Streptomycetaceae</taxon>
        <taxon>Streptomyces</taxon>
    </lineage>
</organism>
<evidence type="ECO:0000256" key="1">
    <source>
        <dbReference type="SAM" id="MobiDB-lite"/>
    </source>
</evidence>
<name>A0ABW2GLZ0_9ACTN</name>
<accession>A0ABW2GLZ0</accession>
<keyword evidence="2" id="KW-0812">Transmembrane</keyword>
<evidence type="ECO:0000313" key="4">
    <source>
        <dbReference type="Proteomes" id="UP001596413"/>
    </source>
</evidence>